<reference evidence="4" key="1">
    <citation type="journal article" date="2023" name="Commun. Biol.">
        <title>Genome analysis of Parmales, the sister group of diatoms, reveals the evolutionary specialization of diatoms from phago-mixotrophs to photoautotrophs.</title>
        <authorList>
            <person name="Ban H."/>
            <person name="Sato S."/>
            <person name="Yoshikawa S."/>
            <person name="Yamada K."/>
            <person name="Nakamura Y."/>
            <person name="Ichinomiya M."/>
            <person name="Sato N."/>
            <person name="Blanc-Mathieu R."/>
            <person name="Endo H."/>
            <person name="Kuwata A."/>
            <person name="Ogata H."/>
        </authorList>
    </citation>
    <scope>NUCLEOTIDE SEQUENCE [LARGE SCALE GENOMIC DNA]</scope>
</reference>
<dbReference type="OrthoDB" id="2021138at2759"/>
<feature type="binding site" evidence="1">
    <location>
        <position position="110"/>
    </location>
    <ligand>
        <name>Mg(2+)</name>
        <dbReference type="ChEBI" id="CHEBI:18420"/>
        <label>1</label>
    </ligand>
</feature>
<dbReference type="AlphaFoldDB" id="A0A9W7GN01"/>
<evidence type="ECO:0000313" key="4">
    <source>
        <dbReference type="Proteomes" id="UP001165065"/>
    </source>
</evidence>
<dbReference type="InterPro" id="IPR050792">
    <property type="entry name" value="ADP-ribosylglycohydrolase"/>
</dbReference>
<organism evidence="3 4">
    <name type="scientific">Triparma columacea</name>
    <dbReference type="NCBI Taxonomy" id="722753"/>
    <lineage>
        <taxon>Eukaryota</taxon>
        <taxon>Sar</taxon>
        <taxon>Stramenopiles</taxon>
        <taxon>Ochrophyta</taxon>
        <taxon>Bolidophyceae</taxon>
        <taxon>Parmales</taxon>
        <taxon>Triparmaceae</taxon>
        <taxon>Triparma</taxon>
    </lineage>
</organism>
<protein>
    <recommendedName>
        <fullName evidence="5">ADP-ribosylglycohydrolase</fullName>
    </recommendedName>
</protein>
<feature type="binding site" evidence="1">
    <location>
        <position position="362"/>
    </location>
    <ligand>
        <name>Mg(2+)</name>
        <dbReference type="ChEBI" id="CHEBI:18420"/>
        <label>1</label>
    </ligand>
</feature>
<dbReference type="GO" id="GO:0046872">
    <property type="term" value="F:metal ion binding"/>
    <property type="evidence" value="ECO:0007669"/>
    <property type="project" value="UniProtKB-KW"/>
</dbReference>
<name>A0A9W7GN01_9STRA</name>
<dbReference type="Proteomes" id="UP001165065">
    <property type="component" value="Unassembled WGS sequence"/>
</dbReference>
<gene>
    <name evidence="3" type="ORF">TrCOL_g12492</name>
</gene>
<evidence type="ECO:0000256" key="1">
    <source>
        <dbReference type="PIRSR" id="PIRSR605502-1"/>
    </source>
</evidence>
<dbReference type="InterPro" id="IPR005502">
    <property type="entry name" value="Ribosyl_crysJ1"/>
</dbReference>
<dbReference type="PANTHER" id="PTHR16222:SF12">
    <property type="entry name" value="ADP-RIBOSYLGLYCOHYDROLASE-RELATED"/>
    <property type="match status" value="1"/>
</dbReference>
<feature type="binding site" evidence="1">
    <location>
        <position position="360"/>
    </location>
    <ligand>
        <name>Mg(2+)</name>
        <dbReference type="ChEBI" id="CHEBI:18420"/>
        <label>1</label>
    </ligand>
</feature>
<feature type="region of interest" description="Disordered" evidence="2">
    <location>
        <begin position="168"/>
        <end position="198"/>
    </location>
</feature>
<feature type="binding site" evidence="1">
    <location>
        <position position="363"/>
    </location>
    <ligand>
        <name>Mg(2+)</name>
        <dbReference type="ChEBI" id="CHEBI:18420"/>
        <label>1</label>
    </ligand>
</feature>
<proteinExistence type="predicted"/>
<evidence type="ECO:0000313" key="3">
    <source>
        <dbReference type="EMBL" id="GMI48676.1"/>
    </source>
</evidence>
<accession>A0A9W7GN01</accession>
<dbReference type="Gene3D" id="1.10.4080.10">
    <property type="entry name" value="ADP-ribosylation/Crystallin J1"/>
    <property type="match status" value="1"/>
</dbReference>
<keyword evidence="1" id="KW-0460">Magnesium</keyword>
<dbReference type="PANTHER" id="PTHR16222">
    <property type="entry name" value="ADP-RIBOSYLGLYCOHYDROLASE"/>
    <property type="match status" value="1"/>
</dbReference>
<feature type="binding site" evidence="1">
    <location>
        <position position="112"/>
    </location>
    <ligand>
        <name>Mg(2+)</name>
        <dbReference type="ChEBI" id="CHEBI:18420"/>
        <label>1</label>
    </ligand>
</feature>
<keyword evidence="4" id="KW-1185">Reference proteome</keyword>
<keyword evidence="1" id="KW-0479">Metal-binding</keyword>
<dbReference type="InterPro" id="IPR036705">
    <property type="entry name" value="Ribosyl_crysJ1_sf"/>
</dbReference>
<dbReference type="EMBL" id="BRYA01000417">
    <property type="protein sequence ID" value="GMI48676.1"/>
    <property type="molecule type" value="Genomic_DNA"/>
</dbReference>
<dbReference type="Pfam" id="PF03747">
    <property type="entry name" value="ADP_ribosyl_GH"/>
    <property type="match status" value="1"/>
</dbReference>
<dbReference type="SUPFAM" id="SSF101478">
    <property type="entry name" value="ADP-ribosylglycohydrolase"/>
    <property type="match status" value="1"/>
</dbReference>
<evidence type="ECO:0000256" key="2">
    <source>
        <dbReference type="SAM" id="MobiDB-lite"/>
    </source>
</evidence>
<sequence length="410" mass="44851">MASTTISYSNLPVKVPTPGVSLHRFTPFLSPPPGPSRTKLVKDETSANKHLDRSCGCMVGLGIGDSLGAPLEFLPVTAASLPNRPNFDSSTFKYLNTPPSRFMLEEGQWTDDTSMAMCLADGLIENDGAYVGSATRTKYWLWWNEGLNNSFRKSTGNVRHSVGLGGNIKQSLDELSPGTDPSNDYKPPNKSQDAGNGSLMRLAPVPVCFFRSQWSAMTMAKQSSTATHPGPIAADACAFLSFVLAKAINREGEATAREFMDECRAEFLGRHAVTVNQEVRRLVEANEPSGGTESVWNWRQEKLEIVETCRARGYTYNGYANTAEYFGSFSLDGLAIALNSFYTTSSFNECVIKCVNCLGDADTTGAIAGQLAGAFYGYGSIDERFIGNLRRWDDDEIALRAILLHRLHEK</sequence>
<comment type="cofactor">
    <cofactor evidence="1">
        <name>Mg(2+)</name>
        <dbReference type="ChEBI" id="CHEBI:18420"/>
    </cofactor>
    <text evidence="1">Binds 2 magnesium ions per subunit.</text>
</comment>
<feature type="binding site" evidence="1">
    <location>
        <position position="111"/>
    </location>
    <ligand>
        <name>Mg(2+)</name>
        <dbReference type="ChEBI" id="CHEBI:18420"/>
        <label>1</label>
    </ligand>
</feature>
<evidence type="ECO:0008006" key="5">
    <source>
        <dbReference type="Google" id="ProtNLM"/>
    </source>
</evidence>
<comment type="caution">
    <text evidence="3">The sequence shown here is derived from an EMBL/GenBank/DDBJ whole genome shotgun (WGS) entry which is preliminary data.</text>
</comment>